<dbReference type="NCBIfam" id="TIGR01593">
    <property type="entry name" value="holin_tox_secr"/>
    <property type="match status" value="1"/>
</dbReference>
<dbReference type="Proteomes" id="UP000031366">
    <property type="component" value="Unassembled WGS sequence"/>
</dbReference>
<feature type="transmembrane region" description="Helical" evidence="5">
    <location>
        <begin position="7"/>
        <end position="25"/>
    </location>
</feature>
<dbReference type="RefSeq" id="WP_052268320.1">
    <property type="nucleotide sequence ID" value="NZ_AYSO01000020.1"/>
</dbReference>
<keyword evidence="2 5" id="KW-0812">Transmembrane</keyword>
<evidence type="ECO:0000313" key="7">
    <source>
        <dbReference type="Proteomes" id="UP000031366"/>
    </source>
</evidence>
<proteinExistence type="predicted"/>
<comment type="caution">
    <text evidence="6">The sequence shown here is derived from an EMBL/GenBank/DDBJ whole genome shotgun (WGS) entry which is preliminary data.</text>
</comment>
<dbReference type="OrthoDB" id="88184at2"/>
<accession>A0A0C1TU48</accession>
<feature type="transmembrane region" description="Helical" evidence="5">
    <location>
        <begin position="65"/>
        <end position="85"/>
    </location>
</feature>
<dbReference type="GO" id="GO:0016020">
    <property type="term" value="C:membrane"/>
    <property type="evidence" value="ECO:0007669"/>
    <property type="project" value="UniProtKB-SubCell"/>
</dbReference>
<reference evidence="6 7" key="1">
    <citation type="journal article" date="2015" name="Infect. Genet. Evol.">
        <title>Genomic sequences of six botulinum neurotoxin-producing strains representing three clostridial species illustrate the mobility and diversity of botulinum neurotoxin genes.</title>
        <authorList>
            <person name="Smith T.J."/>
            <person name="Hill K.K."/>
            <person name="Xie G."/>
            <person name="Foley B.T."/>
            <person name="Williamson C.H."/>
            <person name="Foster J.T."/>
            <person name="Johnson S.L."/>
            <person name="Chertkov O."/>
            <person name="Teshima H."/>
            <person name="Gibbons H.S."/>
            <person name="Johnsky L.A."/>
            <person name="Karavis M.A."/>
            <person name="Smith L.A."/>
        </authorList>
    </citation>
    <scope>NUCLEOTIDE SEQUENCE [LARGE SCALE GENOMIC DNA]</scope>
    <source>
        <strain evidence="6 7">CDC 2741</strain>
    </source>
</reference>
<comment type="subcellular location">
    <subcellularLocation>
        <location evidence="1">Membrane</location>
        <topology evidence="1">Multi-pass membrane protein</topology>
    </subcellularLocation>
</comment>
<evidence type="ECO:0000256" key="5">
    <source>
        <dbReference type="SAM" id="Phobius"/>
    </source>
</evidence>
<evidence type="ECO:0000256" key="2">
    <source>
        <dbReference type="ARBA" id="ARBA00022692"/>
    </source>
</evidence>
<dbReference type="AlphaFoldDB" id="A0A0C1TU48"/>
<keyword evidence="7" id="KW-1185">Reference proteome</keyword>
<dbReference type="Pfam" id="PF05105">
    <property type="entry name" value="Phage_holin_4_1"/>
    <property type="match status" value="1"/>
</dbReference>
<sequence length="143" mass="15486">MGSVKERGITTGFIGGLISIITYFFGGWDIILQVLIVFMFLDYITGVIGAYIGGKLSSKEGLQGVVKKILVLMLLIVPVLLDRLIGSGGSLRTLFCFFMISNEGISICENAVKLGVPMPKQIIDALEQLKGDKKGGERDENNT</sequence>
<feature type="transmembrane region" description="Helical" evidence="5">
    <location>
        <begin position="31"/>
        <end position="53"/>
    </location>
</feature>
<evidence type="ECO:0000256" key="4">
    <source>
        <dbReference type="ARBA" id="ARBA00023136"/>
    </source>
</evidence>
<keyword evidence="4 5" id="KW-0472">Membrane</keyword>
<dbReference type="STRING" id="29341.RSJ17_07395"/>
<dbReference type="EMBL" id="AYSO01000020">
    <property type="protein sequence ID" value="KIE44289.1"/>
    <property type="molecule type" value="Genomic_DNA"/>
</dbReference>
<protein>
    <submittedName>
        <fullName evidence="6">Toxin secretion/phage lysis holin family protein</fullName>
    </submittedName>
</protein>
<evidence type="ECO:0000256" key="1">
    <source>
        <dbReference type="ARBA" id="ARBA00004141"/>
    </source>
</evidence>
<evidence type="ECO:0000313" key="6">
    <source>
        <dbReference type="EMBL" id="KIE44289.1"/>
    </source>
</evidence>
<evidence type="ECO:0000256" key="3">
    <source>
        <dbReference type="ARBA" id="ARBA00022989"/>
    </source>
</evidence>
<gene>
    <name evidence="6" type="ORF">U732_921</name>
</gene>
<keyword evidence="3 5" id="KW-1133">Transmembrane helix</keyword>
<organism evidence="6 7">
    <name type="scientific">Clostridium argentinense CDC 2741</name>
    <dbReference type="NCBI Taxonomy" id="1418104"/>
    <lineage>
        <taxon>Bacteria</taxon>
        <taxon>Bacillati</taxon>
        <taxon>Bacillota</taxon>
        <taxon>Clostridia</taxon>
        <taxon>Eubacteriales</taxon>
        <taxon>Clostridiaceae</taxon>
        <taxon>Clostridium</taxon>
    </lineage>
</organism>
<name>A0A0C1TU48_9CLOT</name>
<dbReference type="InterPro" id="IPR006480">
    <property type="entry name" value="Phage_holin_4_1"/>
</dbReference>